<dbReference type="Proteomes" id="UP000178851">
    <property type="component" value="Unassembled WGS sequence"/>
</dbReference>
<evidence type="ECO:0000313" key="2">
    <source>
        <dbReference type="EMBL" id="OGM26337.1"/>
    </source>
</evidence>
<organism evidence="2 3">
    <name type="scientific">Candidatus Woesebacteria bacterium RIFCSPHIGHO2_01_FULL_39_28</name>
    <dbReference type="NCBI Taxonomy" id="1802496"/>
    <lineage>
        <taxon>Bacteria</taxon>
        <taxon>Candidatus Woeseibacteriota</taxon>
    </lineage>
</organism>
<feature type="compositionally biased region" description="Polar residues" evidence="1">
    <location>
        <begin position="31"/>
        <end position="54"/>
    </location>
</feature>
<comment type="caution">
    <text evidence="2">The sequence shown here is derived from an EMBL/GenBank/DDBJ whole genome shotgun (WGS) entry which is preliminary data.</text>
</comment>
<dbReference type="EMBL" id="MGGI01000014">
    <property type="protein sequence ID" value="OGM26337.1"/>
    <property type="molecule type" value="Genomic_DNA"/>
</dbReference>
<reference evidence="2 3" key="1">
    <citation type="journal article" date="2016" name="Nat. Commun.">
        <title>Thousands of microbial genomes shed light on interconnected biogeochemical processes in an aquifer system.</title>
        <authorList>
            <person name="Anantharaman K."/>
            <person name="Brown C.T."/>
            <person name="Hug L.A."/>
            <person name="Sharon I."/>
            <person name="Castelle C.J."/>
            <person name="Probst A.J."/>
            <person name="Thomas B.C."/>
            <person name="Singh A."/>
            <person name="Wilkins M.J."/>
            <person name="Karaoz U."/>
            <person name="Brodie E.L."/>
            <person name="Williams K.H."/>
            <person name="Hubbard S.S."/>
            <person name="Banfield J.F."/>
        </authorList>
    </citation>
    <scope>NUCLEOTIDE SEQUENCE [LARGE SCALE GENOMIC DNA]</scope>
</reference>
<protein>
    <submittedName>
        <fullName evidence="2">Uncharacterized protein</fullName>
    </submittedName>
</protein>
<gene>
    <name evidence="2" type="ORF">A2627_00040</name>
</gene>
<evidence type="ECO:0000313" key="3">
    <source>
        <dbReference type="Proteomes" id="UP000178851"/>
    </source>
</evidence>
<sequence length="86" mass="9410">MRNMKGNILLPLLVLIALVVVLGLVLVSSRKQSTQGTISYPTNQEQDLAIQSNSDEPEDIEKDLNNTDLNGLDSELVNIDSELSSQ</sequence>
<name>A0A1F7YG82_9BACT</name>
<accession>A0A1F7YG82</accession>
<evidence type="ECO:0000256" key="1">
    <source>
        <dbReference type="SAM" id="MobiDB-lite"/>
    </source>
</evidence>
<proteinExistence type="predicted"/>
<dbReference type="AlphaFoldDB" id="A0A1F7YG82"/>
<feature type="region of interest" description="Disordered" evidence="1">
    <location>
        <begin position="31"/>
        <end position="71"/>
    </location>
</feature>